<dbReference type="InterPro" id="IPR016055">
    <property type="entry name" value="A-D-PHexomutase_a/b/a-I/II/III"/>
</dbReference>
<gene>
    <name evidence="8" type="primary">glmM</name>
</gene>
<dbReference type="PRINTS" id="PR00509">
    <property type="entry name" value="PGMPMM"/>
</dbReference>
<dbReference type="GO" id="GO:0008966">
    <property type="term" value="F:phosphoglucosamine mutase activity"/>
    <property type="evidence" value="ECO:0007669"/>
    <property type="project" value="UniProtKB-EC"/>
</dbReference>
<evidence type="ECO:0000259" key="7">
    <source>
        <dbReference type="Pfam" id="PF02878"/>
    </source>
</evidence>
<dbReference type="EC" id="5.4.2.10" evidence="8"/>
<dbReference type="EMBL" id="KF900737">
    <property type="protein sequence ID" value="AIF05366.1"/>
    <property type="molecule type" value="Genomic_DNA"/>
</dbReference>
<dbReference type="PROSITE" id="PS00710">
    <property type="entry name" value="PGM_PMM"/>
    <property type="match status" value="1"/>
</dbReference>
<protein>
    <submittedName>
        <fullName evidence="8">Phosphoglucosamine mutase (GlmM)</fullName>
        <ecNumber evidence="8">5.4.2.10</ecNumber>
    </submittedName>
</protein>
<organism evidence="8">
    <name type="scientific">uncultured marine group II/III euryarchaeote KM3_182_B06</name>
    <dbReference type="NCBI Taxonomy" id="1457946"/>
    <lineage>
        <taxon>Archaea</taxon>
        <taxon>Methanobacteriati</taxon>
        <taxon>Methanobacteriota</taxon>
        <taxon>environmental samples</taxon>
    </lineage>
</organism>
<dbReference type="InterPro" id="IPR005841">
    <property type="entry name" value="Alpha-D-phosphohexomutase_SF"/>
</dbReference>
<evidence type="ECO:0000256" key="3">
    <source>
        <dbReference type="ARBA" id="ARBA00022553"/>
    </source>
</evidence>
<keyword evidence="4" id="KW-0479">Metal-binding</keyword>
<evidence type="ECO:0000256" key="6">
    <source>
        <dbReference type="ARBA" id="ARBA00023235"/>
    </source>
</evidence>
<dbReference type="Pfam" id="PF02878">
    <property type="entry name" value="PGM_PMM_I"/>
    <property type="match status" value="1"/>
</dbReference>
<dbReference type="InterPro" id="IPR005844">
    <property type="entry name" value="A-D-PHexomutase_a/b/a-I"/>
</dbReference>
<evidence type="ECO:0000313" key="8">
    <source>
        <dbReference type="EMBL" id="AIF05366.1"/>
    </source>
</evidence>
<comment type="cofactor">
    <cofactor evidence="1">
        <name>Mg(2+)</name>
        <dbReference type="ChEBI" id="CHEBI:18420"/>
    </cofactor>
</comment>
<keyword evidence="5" id="KW-0460">Magnesium</keyword>
<keyword evidence="3" id="KW-0597">Phosphoprotein</keyword>
<dbReference type="GO" id="GO:0000287">
    <property type="term" value="F:magnesium ion binding"/>
    <property type="evidence" value="ECO:0007669"/>
    <property type="project" value="InterPro"/>
</dbReference>
<dbReference type="InterPro" id="IPR016066">
    <property type="entry name" value="A-D-PHexomutase_CS"/>
</dbReference>
<dbReference type="GO" id="GO:0005975">
    <property type="term" value="P:carbohydrate metabolic process"/>
    <property type="evidence" value="ECO:0007669"/>
    <property type="project" value="InterPro"/>
</dbReference>
<evidence type="ECO:0000256" key="5">
    <source>
        <dbReference type="ARBA" id="ARBA00022842"/>
    </source>
</evidence>
<sequence>MRLIGEGTGMHLSVESPATVVIGWDRRPRNGELVDSLEAGLCAAGCSVARVGEVPTPGLVHAMMDAGADAGMMVTASHNPSSDSGVKLFDADGYKSMPEDEQHISDLIWQLADGSVACPQNDGAILDPIDGLRIYRKGLRHRLGVIANSLEIHFDEADWSGIIPVGGLIVDSSGGIATEFLAAGLSQRGLPAREVSDRNSPINLNCGAGGLSPTDSWSYETLLELAPPHVQFESLPHALLGALAEALAQNDGMPPWRYGDIVGAALDGDGDRCLLIEARESGLAVLDGDHICDELLRATQTTSSGKWRMAASIESDLGLIAGLERMPTDIEASTTAVGDRWLAHALSPPSNSPVRLHQGEQWPRVVGCEDSGHLVLTAPCPRREKHWYMVGDGAATLLVALCSRLVLRDRACPAKFNCGWKSRVSISPSIRERWDGKNALADSVHSEAVKWLEDNYNTLDIERNEIPGEPALLLITGEADGTPISIAVRNSGTEAKTSISVRAAQSHADGLMELVAVLIDLLTAELSP</sequence>
<dbReference type="SUPFAM" id="SSF53738">
    <property type="entry name" value="Phosphoglucomutase, first 3 domains"/>
    <property type="match status" value="1"/>
</dbReference>
<comment type="similarity">
    <text evidence="2">Belongs to the phosphohexose mutase family.</text>
</comment>
<keyword evidence="6 8" id="KW-0413">Isomerase</keyword>
<feature type="domain" description="Alpha-D-phosphohexomutase alpha/beta/alpha" evidence="7">
    <location>
        <begin position="4"/>
        <end position="109"/>
    </location>
</feature>
<dbReference type="AlphaFoldDB" id="A0A075GMW8"/>
<dbReference type="Gene3D" id="3.40.120.10">
    <property type="entry name" value="Alpha-D-Glucose-1,6-Bisphosphate, subunit A, domain 3"/>
    <property type="match status" value="1"/>
</dbReference>
<evidence type="ECO:0000256" key="1">
    <source>
        <dbReference type="ARBA" id="ARBA00001946"/>
    </source>
</evidence>
<proteinExistence type="inferred from homology"/>
<evidence type="ECO:0000256" key="2">
    <source>
        <dbReference type="ARBA" id="ARBA00010231"/>
    </source>
</evidence>
<name>A0A075GMW8_9EURY</name>
<dbReference type="PANTHER" id="PTHR43771">
    <property type="entry name" value="PHOSPHOMANNOMUTASE"/>
    <property type="match status" value="1"/>
</dbReference>
<dbReference type="PANTHER" id="PTHR43771:SF1">
    <property type="entry name" value="PHOSPHOMANNOMUTASE"/>
    <property type="match status" value="1"/>
</dbReference>
<reference evidence="8" key="1">
    <citation type="journal article" date="2014" name="Genome Biol. Evol.">
        <title>Pangenome evidence for extensive interdomain horizontal transfer affecting lineage core and shell genes in uncultured planktonic thaumarchaeota and euryarchaeota.</title>
        <authorList>
            <person name="Deschamps P."/>
            <person name="Zivanovic Y."/>
            <person name="Moreira D."/>
            <person name="Rodriguez-Valera F."/>
            <person name="Lopez-Garcia P."/>
        </authorList>
    </citation>
    <scope>NUCLEOTIDE SEQUENCE</scope>
</reference>
<evidence type="ECO:0000256" key="4">
    <source>
        <dbReference type="ARBA" id="ARBA00022723"/>
    </source>
</evidence>
<accession>A0A075GMW8</accession>